<reference evidence="2 3" key="1">
    <citation type="journal article" date="2018" name="Infect. Genet. Evol.">
        <title>Genome-wide analysis of Borrelia turcica and 'Candidatus Borrelia tachyglossi' shows relapsing fever-like genomes with unique genomic links to Lyme disease Borrelia.</title>
        <authorList>
            <person name="Gofton A.W."/>
            <person name="Margos G."/>
            <person name="Fingerle V."/>
            <person name="Hepner S."/>
            <person name="Loh S.M."/>
            <person name="Ryan U."/>
            <person name="Irwin P."/>
            <person name="Oskam C.L."/>
        </authorList>
    </citation>
    <scope>NUCLEOTIDE SEQUENCE [LARGE SCALE GENOMIC DNA]</scope>
    <source>
        <strain evidence="2 3">IST7</strain>
        <plasmid evidence="2">lp34</plasmid>
    </source>
</reference>
<name>A0A386PR75_9SPIR</name>
<feature type="compositionally biased region" description="Polar residues" evidence="1">
    <location>
        <begin position="37"/>
        <end position="47"/>
    </location>
</feature>
<geneLocation type="plasmid" evidence="2 3">
    <name>lp34</name>
</geneLocation>
<accession>A0A386PR75</accession>
<keyword evidence="2" id="KW-0614">Plasmid</keyword>
<dbReference type="EMBL" id="CP028890">
    <property type="protein sequence ID" value="AYE37057.1"/>
    <property type="molecule type" value="Genomic_DNA"/>
</dbReference>
<dbReference type="KEGG" id="btur:DB313_06015"/>
<evidence type="ECO:0000313" key="3">
    <source>
        <dbReference type="Proteomes" id="UP000275571"/>
    </source>
</evidence>
<dbReference type="Proteomes" id="UP000275571">
    <property type="component" value="Plasmid lp34"/>
</dbReference>
<evidence type="ECO:0000313" key="2">
    <source>
        <dbReference type="EMBL" id="AYE37057.1"/>
    </source>
</evidence>
<feature type="compositionally biased region" description="Basic and acidic residues" evidence="1">
    <location>
        <begin position="24"/>
        <end position="36"/>
    </location>
</feature>
<dbReference type="RefSeq" id="WP_120104978.1">
    <property type="nucleotide sequence ID" value="NZ_CP028890.1"/>
</dbReference>
<dbReference type="PROSITE" id="PS51257">
    <property type="entry name" value="PROKAR_LIPOPROTEIN"/>
    <property type="match status" value="1"/>
</dbReference>
<sequence>MKFFINLFICLLFIGCVPLDSNTEDSKEDTKEKTQDNKSSSEVAQQDTIKPFSQEDISILEYLEKQLLASIDSDEGVPIQADRPKYTNRLNEFIKWLNENPDKGRELAKVGQALQELIKEKGNGTLDNLQNVQGDNDHDTLQVRVNRVFQVAYNALNGDKTNEKALDELKDTLGNKESHLDGINSFQKK</sequence>
<feature type="region of interest" description="Disordered" evidence="1">
    <location>
        <begin position="23"/>
        <end position="47"/>
    </location>
</feature>
<evidence type="ECO:0000256" key="1">
    <source>
        <dbReference type="SAM" id="MobiDB-lite"/>
    </source>
</evidence>
<dbReference type="AlphaFoldDB" id="A0A386PR75"/>
<keyword evidence="3" id="KW-1185">Reference proteome</keyword>
<protein>
    <recommendedName>
        <fullName evidence="4">Mlp family lipoprotein</fullName>
    </recommendedName>
</protein>
<proteinExistence type="predicted"/>
<organism evidence="2 3">
    <name type="scientific">Borrelia turcica IST7</name>
    <dbReference type="NCBI Taxonomy" id="1104446"/>
    <lineage>
        <taxon>Bacteria</taxon>
        <taxon>Pseudomonadati</taxon>
        <taxon>Spirochaetota</taxon>
        <taxon>Spirochaetia</taxon>
        <taxon>Spirochaetales</taxon>
        <taxon>Borreliaceae</taxon>
        <taxon>Borrelia</taxon>
    </lineage>
</organism>
<evidence type="ECO:0008006" key="4">
    <source>
        <dbReference type="Google" id="ProtNLM"/>
    </source>
</evidence>
<gene>
    <name evidence="2" type="ORF">DB313_06015</name>
</gene>